<feature type="compositionally biased region" description="Polar residues" evidence="1">
    <location>
        <begin position="111"/>
        <end position="127"/>
    </location>
</feature>
<evidence type="ECO:0000313" key="3">
    <source>
        <dbReference type="Proteomes" id="UP000023152"/>
    </source>
</evidence>
<dbReference type="Proteomes" id="UP000023152">
    <property type="component" value="Unassembled WGS sequence"/>
</dbReference>
<dbReference type="EMBL" id="ASPP01000403">
    <property type="protein sequence ID" value="ETO36675.1"/>
    <property type="molecule type" value="Genomic_DNA"/>
</dbReference>
<sequence length="134" mass="15604">MKKEPEMSEYSGVFEWHQGRIAEEEDVIEAMRYISSHKAQGSDNIHNQMVKNGGQSMIDSLVMLFDWSYSIGYMPKSWKTANIVPIPRSQHLSFYKQSSDHWNMLVHSGMEQQGKSPKNFNVQNSWNCDEDKKK</sequence>
<proteinExistence type="predicted"/>
<dbReference type="OrthoDB" id="10065625at2759"/>
<organism evidence="2 3">
    <name type="scientific">Reticulomyxa filosa</name>
    <dbReference type="NCBI Taxonomy" id="46433"/>
    <lineage>
        <taxon>Eukaryota</taxon>
        <taxon>Sar</taxon>
        <taxon>Rhizaria</taxon>
        <taxon>Retaria</taxon>
        <taxon>Foraminifera</taxon>
        <taxon>Monothalamids</taxon>
        <taxon>Reticulomyxidae</taxon>
        <taxon>Reticulomyxa</taxon>
    </lineage>
</organism>
<comment type="caution">
    <text evidence="2">The sequence shown here is derived from an EMBL/GenBank/DDBJ whole genome shotgun (WGS) entry which is preliminary data.</text>
</comment>
<evidence type="ECO:0000256" key="1">
    <source>
        <dbReference type="SAM" id="MobiDB-lite"/>
    </source>
</evidence>
<reference evidence="2 3" key="1">
    <citation type="journal article" date="2013" name="Curr. Biol.">
        <title>The Genome of the Foraminiferan Reticulomyxa filosa.</title>
        <authorList>
            <person name="Glockner G."/>
            <person name="Hulsmann N."/>
            <person name="Schleicher M."/>
            <person name="Noegel A.A."/>
            <person name="Eichinger L."/>
            <person name="Gallinger C."/>
            <person name="Pawlowski J."/>
            <person name="Sierra R."/>
            <person name="Euteneuer U."/>
            <person name="Pillet L."/>
            <person name="Moustafa A."/>
            <person name="Platzer M."/>
            <person name="Groth M."/>
            <person name="Szafranski K."/>
            <person name="Schliwa M."/>
        </authorList>
    </citation>
    <scope>NUCLEOTIDE SEQUENCE [LARGE SCALE GENOMIC DNA]</scope>
</reference>
<accession>X6PDU1</accession>
<gene>
    <name evidence="2" type="ORF">RFI_00387</name>
</gene>
<protein>
    <submittedName>
        <fullName evidence="2">Uncharacterized protein</fullName>
    </submittedName>
</protein>
<evidence type="ECO:0000313" key="2">
    <source>
        <dbReference type="EMBL" id="ETO36675.1"/>
    </source>
</evidence>
<keyword evidence="3" id="KW-1185">Reference proteome</keyword>
<name>X6PDU1_RETFI</name>
<dbReference type="AlphaFoldDB" id="X6PDU1"/>
<feature type="region of interest" description="Disordered" evidence="1">
    <location>
        <begin position="111"/>
        <end position="134"/>
    </location>
</feature>